<evidence type="ECO:0000313" key="3">
    <source>
        <dbReference type="EMBL" id="MDA1387574.1"/>
    </source>
</evidence>
<dbReference type="RefSeq" id="WP_270124079.1">
    <property type="nucleotide sequence ID" value="NZ_BAAAOM010000002.1"/>
</dbReference>
<evidence type="ECO:0000313" key="4">
    <source>
        <dbReference type="EMBL" id="MDR7336660.1"/>
    </source>
</evidence>
<sequence>MKEVEPMDAARQRLDEWKARMESHAADLAAANEELASVKATYQDPNGVVTITVDSSGNLTDLVLSTRVQRQAPEETARQIKDALAAAKRQAAQLTSEVAARRFGADSPTTKALTDYARSGLDPEES</sequence>
<accession>A0A9X3PP62</accession>
<dbReference type="GO" id="GO:0003677">
    <property type="term" value="F:DNA binding"/>
    <property type="evidence" value="ECO:0007669"/>
    <property type="project" value="UniProtKB-KW"/>
</dbReference>
<protein>
    <submittedName>
        <fullName evidence="4">DNA-binding protein YbaB</fullName>
    </submittedName>
    <submittedName>
        <fullName evidence="3">YbaB/EbfC family nucleoid-associated protein</fullName>
    </submittedName>
</protein>
<gene>
    <name evidence="4" type="ORF">J2S69_000379</name>
    <name evidence="3" type="ORF">O2L01_21450</name>
</gene>
<dbReference type="InterPro" id="IPR036894">
    <property type="entry name" value="YbaB-like_sf"/>
</dbReference>
<keyword evidence="1" id="KW-0175">Coiled coil</keyword>
<dbReference type="EMBL" id="JAPZVQ010000017">
    <property type="protein sequence ID" value="MDA1387574.1"/>
    <property type="molecule type" value="Genomic_DNA"/>
</dbReference>
<dbReference type="AlphaFoldDB" id="A0A9X3PP62"/>
<feature type="region of interest" description="Disordered" evidence="2">
    <location>
        <begin position="101"/>
        <end position="126"/>
    </location>
</feature>
<dbReference type="Proteomes" id="UP001183604">
    <property type="component" value="Unassembled WGS sequence"/>
</dbReference>
<organism evidence="3 5">
    <name type="scientific">Glycomyces lechevalierae</name>
    <dbReference type="NCBI Taxonomy" id="256034"/>
    <lineage>
        <taxon>Bacteria</taxon>
        <taxon>Bacillati</taxon>
        <taxon>Actinomycetota</taxon>
        <taxon>Actinomycetes</taxon>
        <taxon>Glycomycetales</taxon>
        <taxon>Glycomycetaceae</taxon>
        <taxon>Glycomyces</taxon>
    </lineage>
</organism>
<evidence type="ECO:0000256" key="1">
    <source>
        <dbReference type="SAM" id="Coils"/>
    </source>
</evidence>
<keyword evidence="6" id="KW-1185">Reference proteome</keyword>
<dbReference type="SUPFAM" id="SSF82607">
    <property type="entry name" value="YbaB-like"/>
    <property type="match status" value="1"/>
</dbReference>
<name>A0A9X3PP62_9ACTN</name>
<dbReference type="EMBL" id="JAVDYD010000001">
    <property type="protein sequence ID" value="MDR7336660.1"/>
    <property type="molecule type" value="Genomic_DNA"/>
</dbReference>
<dbReference type="Gene3D" id="3.30.1310.10">
    <property type="entry name" value="Nucleoid-associated protein YbaB-like domain"/>
    <property type="match status" value="1"/>
</dbReference>
<proteinExistence type="predicted"/>
<evidence type="ECO:0000313" key="5">
    <source>
        <dbReference type="Proteomes" id="UP001145799"/>
    </source>
</evidence>
<dbReference type="Pfam" id="PF02575">
    <property type="entry name" value="YbaB_DNA_bd"/>
    <property type="match status" value="1"/>
</dbReference>
<evidence type="ECO:0000313" key="6">
    <source>
        <dbReference type="Proteomes" id="UP001183604"/>
    </source>
</evidence>
<evidence type="ECO:0000256" key="2">
    <source>
        <dbReference type="SAM" id="MobiDB-lite"/>
    </source>
</evidence>
<keyword evidence="4" id="KW-0238">DNA-binding</keyword>
<feature type="coiled-coil region" evidence="1">
    <location>
        <begin position="7"/>
        <end position="41"/>
    </location>
</feature>
<dbReference type="InterPro" id="IPR004401">
    <property type="entry name" value="YbaB/EbfC"/>
</dbReference>
<reference evidence="3" key="1">
    <citation type="submission" date="2022-12" db="EMBL/GenBank/DDBJ databases">
        <title>Gycomyces niveus sp.nov., a novel actinomycete isolated from soil in Shouguang.</title>
        <authorList>
            <person name="Yang X."/>
        </authorList>
    </citation>
    <scope>NUCLEOTIDE SEQUENCE</scope>
    <source>
        <strain evidence="3">DSM 44724</strain>
    </source>
</reference>
<comment type="caution">
    <text evidence="3">The sequence shown here is derived from an EMBL/GenBank/DDBJ whole genome shotgun (WGS) entry which is preliminary data.</text>
</comment>
<reference evidence="4 6" key="2">
    <citation type="submission" date="2023-07" db="EMBL/GenBank/DDBJ databases">
        <title>Sequencing the genomes of 1000 actinobacteria strains.</title>
        <authorList>
            <person name="Klenk H.-P."/>
        </authorList>
    </citation>
    <scope>NUCLEOTIDE SEQUENCE [LARGE SCALE GENOMIC DNA]</scope>
    <source>
        <strain evidence="4 6">DSM 44724</strain>
    </source>
</reference>
<dbReference type="Proteomes" id="UP001145799">
    <property type="component" value="Unassembled WGS sequence"/>
</dbReference>